<dbReference type="RefSeq" id="WP_201504870.1">
    <property type="nucleotide sequence ID" value="NZ_BAAAFR010000002.1"/>
</dbReference>
<dbReference type="PANTHER" id="PTHR22726">
    <property type="entry name" value="METALLOENDOPEPTIDASE OMA1"/>
    <property type="match status" value="1"/>
</dbReference>
<accession>A0ABP3FI24</accession>
<evidence type="ECO:0000256" key="2">
    <source>
        <dbReference type="ARBA" id="ARBA00022723"/>
    </source>
</evidence>
<dbReference type="CDD" id="cd07331">
    <property type="entry name" value="M48C_Oma1_like"/>
    <property type="match status" value="1"/>
</dbReference>
<evidence type="ECO:0000256" key="4">
    <source>
        <dbReference type="ARBA" id="ARBA00022833"/>
    </source>
</evidence>
<reference evidence="10" key="1">
    <citation type="journal article" date="2019" name="Int. J. Syst. Evol. Microbiol.">
        <title>The Global Catalogue of Microorganisms (GCM) 10K type strain sequencing project: providing services to taxonomists for standard genome sequencing and annotation.</title>
        <authorList>
            <consortium name="The Broad Institute Genomics Platform"/>
            <consortium name="The Broad Institute Genome Sequencing Center for Infectious Disease"/>
            <person name="Wu L."/>
            <person name="Ma J."/>
        </authorList>
    </citation>
    <scope>NUCLEOTIDE SEQUENCE [LARGE SCALE GENOMIC DNA]</scope>
    <source>
        <strain evidence="10">JCM 16343</strain>
    </source>
</reference>
<comment type="caution">
    <text evidence="9">The sequence shown here is derived from an EMBL/GenBank/DDBJ whole genome shotgun (WGS) entry which is preliminary data.</text>
</comment>
<dbReference type="InterPro" id="IPR001915">
    <property type="entry name" value="Peptidase_M48"/>
</dbReference>
<organism evidence="9 10">
    <name type="scientific">Psychrobacter aestuarii</name>
    <dbReference type="NCBI Taxonomy" id="556327"/>
    <lineage>
        <taxon>Bacteria</taxon>
        <taxon>Pseudomonadati</taxon>
        <taxon>Pseudomonadota</taxon>
        <taxon>Gammaproteobacteria</taxon>
        <taxon>Moraxellales</taxon>
        <taxon>Moraxellaceae</taxon>
        <taxon>Psychrobacter</taxon>
    </lineage>
</organism>
<evidence type="ECO:0000256" key="1">
    <source>
        <dbReference type="ARBA" id="ARBA00022670"/>
    </source>
</evidence>
<dbReference type="PROSITE" id="PS51257">
    <property type="entry name" value="PROKAR_LIPOPROTEIN"/>
    <property type="match status" value="1"/>
</dbReference>
<gene>
    <name evidence="9" type="ORF">GCM10009129_13480</name>
</gene>
<evidence type="ECO:0000313" key="10">
    <source>
        <dbReference type="Proteomes" id="UP001501787"/>
    </source>
</evidence>
<dbReference type="EMBL" id="BAAAFR010000002">
    <property type="protein sequence ID" value="GAA0317280.1"/>
    <property type="molecule type" value="Genomic_DNA"/>
</dbReference>
<keyword evidence="2" id="KW-0479">Metal-binding</keyword>
<feature type="chain" id="PRO_5047161002" evidence="7">
    <location>
        <begin position="19"/>
        <end position="270"/>
    </location>
</feature>
<feature type="signal peptide" evidence="7">
    <location>
        <begin position="1"/>
        <end position="18"/>
    </location>
</feature>
<dbReference type="InterPro" id="IPR051156">
    <property type="entry name" value="Mito/Outer_Membr_Metalloprot"/>
</dbReference>
<proteinExistence type="inferred from homology"/>
<keyword evidence="7" id="KW-0732">Signal</keyword>
<dbReference type="Proteomes" id="UP001501787">
    <property type="component" value="Unassembled WGS sequence"/>
</dbReference>
<dbReference type="PANTHER" id="PTHR22726:SF1">
    <property type="entry name" value="METALLOENDOPEPTIDASE OMA1, MITOCHONDRIAL"/>
    <property type="match status" value="1"/>
</dbReference>
<keyword evidence="3 6" id="KW-0378">Hydrolase</keyword>
<evidence type="ECO:0000256" key="3">
    <source>
        <dbReference type="ARBA" id="ARBA00022801"/>
    </source>
</evidence>
<evidence type="ECO:0000256" key="6">
    <source>
        <dbReference type="RuleBase" id="RU003983"/>
    </source>
</evidence>
<comment type="similarity">
    <text evidence="6">Belongs to the peptidase M48 family.</text>
</comment>
<dbReference type="Gene3D" id="3.30.2010.10">
    <property type="entry name" value="Metalloproteases ('zincins'), catalytic domain"/>
    <property type="match status" value="1"/>
</dbReference>
<keyword evidence="1 6" id="KW-0645">Protease</keyword>
<protein>
    <submittedName>
        <fullName evidence="9">M48 family metallopeptidase</fullName>
    </submittedName>
</protein>
<keyword evidence="4 6" id="KW-0862">Zinc</keyword>
<evidence type="ECO:0000256" key="7">
    <source>
        <dbReference type="SAM" id="SignalP"/>
    </source>
</evidence>
<comment type="cofactor">
    <cofactor evidence="6">
        <name>Zn(2+)</name>
        <dbReference type="ChEBI" id="CHEBI:29105"/>
    </cofactor>
    <text evidence="6">Binds 1 zinc ion per subunit.</text>
</comment>
<evidence type="ECO:0000313" key="9">
    <source>
        <dbReference type="EMBL" id="GAA0317280.1"/>
    </source>
</evidence>
<evidence type="ECO:0000256" key="5">
    <source>
        <dbReference type="ARBA" id="ARBA00023049"/>
    </source>
</evidence>
<sequence>MKKLLTTALLATSVSAMGLTGCTSTTNTGAVGVDRNQLLLVSSEQVLQMSAQSYAESIQKARAQGVLDTDAAQLNRLKRIANRLVAQVGIYRPDAAKWNWEVHTIKSNQLNAFVMPGGKVMFYSGIINRLNLTDNEIAAIMGHEMAHALREHARERLSRQYATQTGIGLAASVFGLSQNQAQLANIAGDVGISRPHSRTQESEADQMGLELMARAGYNPEAAITLWQKMQRAESGEPPQFLSTHPNSNSRIAQLQSLMPKVRPLYQQAIR</sequence>
<keyword evidence="10" id="KW-1185">Reference proteome</keyword>
<evidence type="ECO:0000259" key="8">
    <source>
        <dbReference type="Pfam" id="PF01435"/>
    </source>
</evidence>
<dbReference type="Pfam" id="PF01435">
    <property type="entry name" value="Peptidase_M48"/>
    <property type="match status" value="1"/>
</dbReference>
<name>A0ABP3FI24_9GAMM</name>
<keyword evidence="5 6" id="KW-0482">Metalloprotease</keyword>
<feature type="domain" description="Peptidase M48" evidence="8">
    <location>
        <begin position="74"/>
        <end position="256"/>
    </location>
</feature>